<dbReference type="Gene3D" id="3.40.50.720">
    <property type="entry name" value="NAD(P)-binding Rossmann-like Domain"/>
    <property type="match status" value="1"/>
</dbReference>
<comment type="caution">
    <text evidence="2">The sequence shown here is derived from an EMBL/GenBank/DDBJ whole genome shotgun (WGS) entry which is preliminary data.</text>
</comment>
<dbReference type="InterPro" id="IPR029903">
    <property type="entry name" value="RmlD-like-bd"/>
</dbReference>
<feature type="domain" description="RmlD-like substrate binding" evidence="1">
    <location>
        <begin position="6"/>
        <end position="297"/>
    </location>
</feature>
<dbReference type="PANTHER" id="PTHR10491">
    <property type="entry name" value="DTDP-4-DEHYDRORHAMNOSE REDUCTASE"/>
    <property type="match status" value="1"/>
</dbReference>
<dbReference type="RefSeq" id="XP_062724373.1">
    <property type="nucleotide sequence ID" value="XM_062868797.1"/>
</dbReference>
<gene>
    <name evidence="2" type="ORF">B0T15DRAFT_524774</name>
</gene>
<dbReference type="PANTHER" id="PTHR10491:SF4">
    <property type="entry name" value="METHIONINE ADENOSYLTRANSFERASE 2 SUBUNIT BETA"/>
    <property type="match status" value="1"/>
</dbReference>
<dbReference type="GO" id="GO:0048270">
    <property type="term" value="F:methionine adenosyltransferase regulator activity"/>
    <property type="evidence" value="ECO:0007669"/>
    <property type="project" value="TreeGrafter"/>
</dbReference>
<keyword evidence="3" id="KW-1185">Reference proteome</keyword>
<accession>A0AAJ0GYN5</accession>
<organism evidence="2 3">
    <name type="scientific">Chaetomium strumarium</name>
    <dbReference type="NCBI Taxonomy" id="1170767"/>
    <lineage>
        <taxon>Eukaryota</taxon>
        <taxon>Fungi</taxon>
        <taxon>Dikarya</taxon>
        <taxon>Ascomycota</taxon>
        <taxon>Pezizomycotina</taxon>
        <taxon>Sordariomycetes</taxon>
        <taxon>Sordariomycetidae</taxon>
        <taxon>Sordariales</taxon>
        <taxon>Chaetomiaceae</taxon>
        <taxon>Chaetomium</taxon>
    </lineage>
</organism>
<dbReference type="Proteomes" id="UP001273166">
    <property type="component" value="Unassembled WGS sequence"/>
</dbReference>
<dbReference type="InterPro" id="IPR036291">
    <property type="entry name" value="NAD(P)-bd_dom_sf"/>
</dbReference>
<dbReference type="SUPFAM" id="SSF51735">
    <property type="entry name" value="NAD(P)-binding Rossmann-fold domains"/>
    <property type="match status" value="1"/>
</dbReference>
<evidence type="ECO:0000313" key="2">
    <source>
        <dbReference type="EMBL" id="KAK3308593.1"/>
    </source>
</evidence>
<reference evidence="2" key="1">
    <citation type="journal article" date="2023" name="Mol. Phylogenet. Evol.">
        <title>Genome-scale phylogeny and comparative genomics of the fungal order Sordariales.</title>
        <authorList>
            <person name="Hensen N."/>
            <person name="Bonometti L."/>
            <person name="Westerberg I."/>
            <person name="Brannstrom I.O."/>
            <person name="Guillou S."/>
            <person name="Cros-Aarteil S."/>
            <person name="Calhoun S."/>
            <person name="Haridas S."/>
            <person name="Kuo A."/>
            <person name="Mondo S."/>
            <person name="Pangilinan J."/>
            <person name="Riley R."/>
            <person name="LaButti K."/>
            <person name="Andreopoulos B."/>
            <person name="Lipzen A."/>
            <person name="Chen C."/>
            <person name="Yan M."/>
            <person name="Daum C."/>
            <person name="Ng V."/>
            <person name="Clum A."/>
            <person name="Steindorff A."/>
            <person name="Ohm R.A."/>
            <person name="Martin F."/>
            <person name="Silar P."/>
            <person name="Natvig D.O."/>
            <person name="Lalanne C."/>
            <person name="Gautier V."/>
            <person name="Ament-Velasquez S.L."/>
            <person name="Kruys A."/>
            <person name="Hutchinson M.I."/>
            <person name="Powell A.J."/>
            <person name="Barry K."/>
            <person name="Miller A.N."/>
            <person name="Grigoriev I.V."/>
            <person name="Debuchy R."/>
            <person name="Gladieux P."/>
            <person name="Hiltunen Thoren M."/>
            <person name="Johannesson H."/>
        </authorList>
    </citation>
    <scope>NUCLEOTIDE SEQUENCE</scope>
    <source>
        <strain evidence="2">CBS 333.67</strain>
    </source>
</reference>
<dbReference type="Pfam" id="PF04321">
    <property type="entry name" value="RmlD_sub_bind"/>
    <property type="match status" value="1"/>
</dbReference>
<proteinExistence type="predicted"/>
<evidence type="ECO:0000259" key="1">
    <source>
        <dbReference type="Pfam" id="PF04321"/>
    </source>
</evidence>
<dbReference type="InterPro" id="IPR005913">
    <property type="entry name" value="dTDP_dehydrorham_reduct"/>
</dbReference>
<reference evidence="2" key="2">
    <citation type="submission" date="2023-06" db="EMBL/GenBank/DDBJ databases">
        <authorList>
            <consortium name="Lawrence Berkeley National Laboratory"/>
            <person name="Mondo S.J."/>
            <person name="Hensen N."/>
            <person name="Bonometti L."/>
            <person name="Westerberg I."/>
            <person name="Brannstrom I.O."/>
            <person name="Guillou S."/>
            <person name="Cros-Aarteil S."/>
            <person name="Calhoun S."/>
            <person name="Haridas S."/>
            <person name="Kuo A."/>
            <person name="Pangilinan J."/>
            <person name="Riley R."/>
            <person name="Labutti K."/>
            <person name="Andreopoulos B."/>
            <person name="Lipzen A."/>
            <person name="Chen C."/>
            <person name="Yanf M."/>
            <person name="Daum C."/>
            <person name="Ng V."/>
            <person name="Clum A."/>
            <person name="Steindorff A."/>
            <person name="Ohm R."/>
            <person name="Martin F."/>
            <person name="Silar P."/>
            <person name="Natvig D."/>
            <person name="Lalanne C."/>
            <person name="Gautier V."/>
            <person name="Ament-Velasquez S.L."/>
            <person name="Kruys A."/>
            <person name="Hutchinson M.I."/>
            <person name="Powell A.J."/>
            <person name="Barry K."/>
            <person name="Miller A.N."/>
            <person name="Grigoriev I.V."/>
            <person name="Debuchy R."/>
            <person name="Gladieux P."/>
            <person name="Thoren M.H."/>
            <person name="Johannesson H."/>
        </authorList>
    </citation>
    <scope>NUCLEOTIDE SEQUENCE</scope>
    <source>
        <strain evidence="2">CBS 333.67</strain>
    </source>
</reference>
<dbReference type="AlphaFoldDB" id="A0AAJ0GYN5"/>
<dbReference type="GO" id="GO:0006556">
    <property type="term" value="P:S-adenosylmethionine biosynthetic process"/>
    <property type="evidence" value="ECO:0007669"/>
    <property type="project" value="TreeGrafter"/>
</dbReference>
<dbReference type="FunFam" id="3.40.50.720:FF:000357">
    <property type="entry name" value="Methionine adenosyltransferase 2 subunit beta"/>
    <property type="match status" value="1"/>
</dbReference>
<sequence length="317" mass="34899">MSSKTALVTGATGLLGRQVVKVFTSRDWTVKGTGFSRADGTSILRVDLSSGVEIEKVLNEQKPQVVVHCAANRFPDKVDKDPAGTRALNIEASRTLAQLCAARFVLLIYISTDYVFPGRPGDAPYEAEAEPAPTNLYGQTKLDGERAVLDEYRAAGKEGLAVVLRVPVLYGGVESNAESAVNVLMDVVMKAAEGDKKVGMDHWALRYPTNTEDVARVCHDVAVRYLGADNKAVLPRVLQFSSEDKYTKYEMCQLFGEIMGVPIDRIEPNTEGNDPAATVQRPYDCHLSTRALKDLGIDVSTQDFVGWWRRECRAFRH</sequence>
<evidence type="ECO:0000313" key="3">
    <source>
        <dbReference type="Proteomes" id="UP001273166"/>
    </source>
</evidence>
<name>A0AAJ0GYN5_9PEZI</name>
<dbReference type="GeneID" id="87887626"/>
<dbReference type="EMBL" id="JAUDZG010000002">
    <property type="protein sequence ID" value="KAK3308593.1"/>
    <property type="molecule type" value="Genomic_DNA"/>
</dbReference>
<protein>
    <recommendedName>
        <fullName evidence="1">RmlD-like substrate binding domain-containing protein</fullName>
    </recommendedName>
</protein>
<dbReference type="GO" id="GO:0048269">
    <property type="term" value="C:methionine adenosyltransferase complex"/>
    <property type="evidence" value="ECO:0007669"/>
    <property type="project" value="TreeGrafter"/>
</dbReference>
<dbReference type="CDD" id="cd05254">
    <property type="entry name" value="dTDP_HR_like_SDR_e"/>
    <property type="match status" value="1"/>
</dbReference>